<organism evidence="4 5">
    <name type="scientific">Aeromicrobium endophyticum</name>
    <dbReference type="NCBI Taxonomy" id="2292704"/>
    <lineage>
        <taxon>Bacteria</taxon>
        <taxon>Bacillati</taxon>
        <taxon>Actinomycetota</taxon>
        <taxon>Actinomycetes</taxon>
        <taxon>Propionibacteriales</taxon>
        <taxon>Nocardioidaceae</taxon>
        <taxon>Aeromicrobium</taxon>
    </lineage>
</organism>
<dbReference type="InterPro" id="IPR020904">
    <property type="entry name" value="Sc_DH/Rdtase_CS"/>
</dbReference>
<gene>
    <name evidence="4" type="ORF">DX116_08715</name>
</gene>
<dbReference type="PROSITE" id="PS00061">
    <property type="entry name" value="ADH_SHORT"/>
    <property type="match status" value="1"/>
</dbReference>
<sequence length="240" mass="24074">MQIENAVVLVTGANRGIGAEFVAQLKQRGAAKIYAASRAGDVAVDGVVPIRLDVTDPAQIQAAAAAAGDVQILINNAGISTGTPVVSGDVAAIRREMDTNFYGPLLMTQAFAPVLAANGGGAIVNVASALSWFTTPGSGAYAASKAAAWSLTDSTRLELAGQGTHVVAVHMGLVDTDMGAGAGADAPKIAPSTVAAAGLDAVESGLDEVLADDWAKLVKSGLTLGPGERYERIFSALSGS</sequence>
<dbReference type="GO" id="GO:0016491">
    <property type="term" value="F:oxidoreductase activity"/>
    <property type="evidence" value="ECO:0007669"/>
    <property type="project" value="UniProtKB-KW"/>
</dbReference>
<keyword evidence="5" id="KW-1185">Reference proteome</keyword>
<comment type="similarity">
    <text evidence="1 3">Belongs to the short-chain dehydrogenases/reductases (SDR) family.</text>
</comment>
<dbReference type="EMBL" id="QUBR01000001">
    <property type="protein sequence ID" value="REK74095.1"/>
    <property type="molecule type" value="Genomic_DNA"/>
</dbReference>
<dbReference type="PRINTS" id="PR00081">
    <property type="entry name" value="GDHRDH"/>
</dbReference>
<evidence type="ECO:0000313" key="5">
    <source>
        <dbReference type="Proteomes" id="UP000265581"/>
    </source>
</evidence>
<proteinExistence type="inferred from homology"/>
<dbReference type="RefSeq" id="WP_119704203.1">
    <property type="nucleotide sequence ID" value="NZ_JBHSOI010000001.1"/>
</dbReference>
<evidence type="ECO:0000256" key="2">
    <source>
        <dbReference type="ARBA" id="ARBA00023002"/>
    </source>
</evidence>
<evidence type="ECO:0000256" key="3">
    <source>
        <dbReference type="RuleBase" id="RU000363"/>
    </source>
</evidence>
<dbReference type="Gene3D" id="3.40.50.720">
    <property type="entry name" value="NAD(P)-binding Rossmann-like Domain"/>
    <property type="match status" value="1"/>
</dbReference>
<dbReference type="AlphaFoldDB" id="A0A371PDT8"/>
<dbReference type="PANTHER" id="PTHR43391">
    <property type="entry name" value="RETINOL DEHYDROGENASE-RELATED"/>
    <property type="match status" value="1"/>
</dbReference>
<dbReference type="PRINTS" id="PR00080">
    <property type="entry name" value="SDRFAMILY"/>
</dbReference>
<comment type="caution">
    <text evidence="4">The sequence shown here is derived from an EMBL/GenBank/DDBJ whole genome shotgun (WGS) entry which is preliminary data.</text>
</comment>
<dbReference type="PANTHER" id="PTHR43391:SF91">
    <property type="entry name" value="OS04G0390700 PROTEIN"/>
    <property type="match status" value="1"/>
</dbReference>
<dbReference type="InterPro" id="IPR036291">
    <property type="entry name" value="NAD(P)-bd_dom_sf"/>
</dbReference>
<protein>
    <submittedName>
        <fullName evidence="4">SDR family NAD(P)-dependent oxidoreductase</fullName>
    </submittedName>
</protein>
<accession>A0A371PDT8</accession>
<dbReference type="Proteomes" id="UP000265581">
    <property type="component" value="Unassembled WGS sequence"/>
</dbReference>
<dbReference type="Pfam" id="PF00106">
    <property type="entry name" value="adh_short"/>
    <property type="match status" value="1"/>
</dbReference>
<evidence type="ECO:0000256" key="1">
    <source>
        <dbReference type="ARBA" id="ARBA00006484"/>
    </source>
</evidence>
<dbReference type="SUPFAM" id="SSF51735">
    <property type="entry name" value="NAD(P)-binding Rossmann-fold domains"/>
    <property type="match status" value="1"/>
</dbReference>
<reference evidence="4 5" key="1">
    <citation type="submission" date="2018-08" db="EMBL/GenBank/DDBJ databases">
        <title>Aeromicrobium sp. M2KJ-4, whole genome shotgun sequence.</title>
        <authorList>
            <person name="Tuo L."/>
        </authorList>
    </citation>
    <scope>NUCLEOTIDE SEQUENCE [LARGE SCALE GENOMIC DNA]</scope>
    <source>
        <strain evidence="4 5">M2KJ-4</strain>
    </source>
</reference>
<dbReference type="OrthoDB" id="3212478at2"/>
<dbReference type="GO" id="GO:0005829">
    <property type="term" value="C:cytosol"/>
    <property type="evidence" value="ECO:0007669"/>
    <property type="project" value="TreeGrafter"/>
</dbReference>
<dbReference type="InterPro" id="IPR002347">
    <property type="entry name" value="SDR_fam"/>
</dbReference>
<dbReference type="NCBIfam" id="NF006119">
    <property type="entry name" value="PRK08264.1-5"/>
    <property type="match status" value="1"/>
</dbReference>
<keyword evidence="2" id="KW-0560">Oxidoreductase</keyword>
<evidence type="ECO:0000313" key="4">
    <source>
        <dbReference type="EMBL" id="REK74095.1"/>
    </source>
</evidence>
<name>A0A371PDT8_9ACTN</name>